<name>A0A1T4LGK3_9HYPH</name>
<evidence type="ECO:0000259" key="11">
    <source>
        <dbReference type="Pfam" id="PF00122"/>
    </source>
</evidence>
<reference evidence="13" key="1">
    <citation type="submission" date="2017-02" db="EMBL/GenBank/DDBJ databases">
        <authorList>
            <person name="Varghese N."/>
            <person name="Submissions S."/>
        </authorList>
    </citation>
    <scope>NUCLEOTIDE SEQUENCE [LARGE SCALE GENOMIC DNA]</scope>
    <source>
        <strain evidence="13">ATCC 27094</strain>
    </source>
</reference>
<dbReference type="NCBIfam" id="TIGR01494">
    <property type="entry name" value="ATPase_P-type"/>
    <property type="match status" value="1"/>
</dbReference>
<dbReference type="PANTHER" id="PTHR48085">
    <property type="entry name" value="CADMIUM/ZINC-TRANSPORTING ATPASE HMA2-RELATED"/>
    <property type="match status" value="1"/>
</dbReference>
<dbReference type="InterPro" id="IPR044492">
    <property type="entry name" value="P_typ_ATPase_HD_dom"/>
</dbReference>
<keyword evidence="9" id="KW-0547">Nucleotide-binding</keyword>
<evidence type="ECO:0000256" key="6">
    <source>
        <dbReference type="ARBA" id="ARBA00023136"/>
    </source>
</evidence>
<dbReference type="GO" id="GO:0016463">
    <property type="term" value="F:P-type zinc transporter activity"/>
    <property type="evidence" value="ECO:0007669"/>
    <property type="project" value="UniProtKB-EC"/>
</dbReference>
<dbReference type="NCBIfam" id="TIGR01525">
    <property type="entry name" value="ATPase-IB_hvy"/>
    <property type="match status" value="1"/>
</dbReference>
<dbReference type="PRINTS" id="PR00120">
    <property type="entry name" value="HATPASE"/>
</dbReference>
<dbReference type="GO" id="GO:0005524">
    <property type="term" value="F:ATP binding"/>
    <property type="evidence" value="ECO:0007669"/>
    <property type="project" value="UniProtKB-UniRule"/>
</dbReference>
<dbReference type="Gene3D" id="3.40.1110.10">
    <property type="entry name" value="Calcium-transporting ATPase, cytoplasmic domain N"/>
    <property type="match status" value="1"/>
</dbReference>
<evidence type="ECO:0000256" key="3">
    <source>
        <dbReference type="ARBA" id="ARBA00022692"/>
    </source>
</evidence>
<dbReference type="SUPFAM" id="SSF81653">
    <property type="entry name" value="Calcium ATPase, transduction domain A"/>
    <property type="match status" value="1"/>
</dbReference>
<evidence type="ECO:0000256" key="8">
    <source>
        <dbReference type="ARBA" id="ARBA00047308"/>
    </source>
</evidence>
<keyword evidence="6" id="KW-0472">Membrane</keyword>
<dbReference type="InterPro" id="IPR059000">
    <property type="entry name" value="ATPase_P-type_domA"/>
</dbReference>
<dbReference type="Gene3D" id="2.70.150.10">
    <property type="entry name" value="Calcium-transporting ATPase, cytoplasmic transduction domain A"/>
    <property type="match status" value="1"/>
</dbReference>
<dbReference type="GO" id="GO:0046872">
    <property type="term" value="F:metal ion binding"/>
    <property type="evidence" value="ECO:0007669"/>
    <property type="project" value="UniProtKB-KW"/>
</dbReference>
<accession>A0A1T4LGK3</accession>
<keyword evidence="9" id="KW-0067">ATP-binding</keyword>
<keyword evidence="3" id="KW-0812">Transmembrane</keyword>
<dbReference type="STRING" id="225324.SAMN02745126_01539"/>
<evidence type="ECO:0000313" key="13">
    <source>
        <dbReference type="Proteomes" id="UP000190092"/>
    </source>
</evidence>
<protein>
    <recommendedName>
        <fullName evidence="7">P-type Zn(2+) transporter</fullName>
        <ecNumber evidence="7">7.2.2.12</ecNumber>
    </recommendedName>
</protein>
<dbReference type="SFLD" id="SFLDG00002">
    <property type="entry name" value="C1.7:_P-type_atpase_like"/>
    <property type="match status" value="1"/>
</dbReference>
<evidence type="ECO:0000256" key="7">
    <source>
        <dbReference type="ARBA" id="ARBA00039097"/>
    </source>
</evidence>
<keyword evidence="5" id="KW-1133">Transmembrane helix</keyword>
<evidence type="ECO:0000256" key="2">
    <source>
        <dbReference type="ARBA" id="ARBA00006024"/>
    </source>
</evidence>
<dbReference type="GO" id="GO:0005886">
    <property type="term" value="C:plasma membrane"/>
    <property type="evidence" value="ECO:0007669"/>
    <property type="project" value="UniProtKB-SubCell"/>
</dbReference>
<dbReference type="AlphaFoldDB" id="A0A1T4LGK3"/>
<dbReference type="InterPro" id="IPR001757">
    <property type="entry name" value="P_typ_ATPase"/>
</dbReference>
<dbReference type="PRINTS" id="PR00119">
    <property type="entry name" value="CATATPASE"/>
</dbReference>
<sequence length="729" mass="77853">MDLAIRHYIPGRVRLHVPELCRRPSLADSTVDWLNRQEGIKGARVNYDCACLVVEYERDRETFFRHILTQLTVASVTDIASVVGVGDAPEKARSPASAVASPAKQSDTKNSNVPPTRSEVPGLFSSQSPLALPTLSLAMAFSSNPFVVALNIPLMLWNGLPIARRALHVWQRESRLNVDTLDTLAIIASVAQGNAVAGSIITWLIKLGDWIRDLTAAGSRRAIADLLEFQSKKAWVKRDGRIVAVPAVELAVDDLVVVYPGEIIPVDGEIVEGTATIDQKTITGEGLPVSRRTSDTAYAATVIREGQITIRAVRVGTDTTAGQIAHLVESAPLGDTRMQNHAELLADRLVMPTLALATGTAVVTADFSRFLSLVIVDYGTGIRVAAPTSALSSMTHAARAGIIIKSGAHMERLSKIDTIVFDKTGTLTHGVPAVTDVVPFIDHITPNHLLGLAAAAETRLHHPVAEALRSRARELAVNIPECDETEYRVGLGVEGQVNGYYMHVGSERFMRHSGIDVGPALAARATLDHNGQSALYVAVDGKLGGLVSYADKIRPESREVVARLHDMGIRNTVMLTGDNAVVARAVGGRLGLTRVIADMMPADKAGVIQELQRNGHVVAMVGDGINDSPALSFADIGIAMKHGAEIAHESAHVVLMEDSLWKLVKAVEISRNAVSLIRQNYAIVAALNTLALGLALPGGLISPTTTALLSNGSAIAATLNGMRPILRYQ</sequence>
<keyword evidence="9" id="KW-1003">Cell membrane</keyword>
<dbReference type="InterPro" id="IPR051014">
    <property type="entry name" value="Cation_Transport_ATPase_IB"/>
</dbReference>
<feature type="region of interest" description="Disordered" evidence="10">
    <location>
        <begin position="93"/>
        <end position="122"/>
    </location>
</feature>
<evidence type="ECO:0000256" key="10">
    <source>
        <dbReference type="SAM" id="MobiDB-lite"/>
    </source>
</evidence>
<dbReference type="InterPro" id="IPR036412">
    <property type="entry name" value="HAD-like_sf"/>
</dbReference>
<dbReference type="OrthoDB" id="9760802at2"/>
<dbReference type="Pfam" id="PF00702">
    <property type="entry name" value="Hydrolase"/>
    <property type="match status" value="1"/>
</dbReference>
<dbReference type="Pfam" id="PF00122">
    <property type="entry name" value="E1-E2_ATPase"/>
    <property type="match status" value="1"/>
</dbReference>
<organism evidence="12 13">
    <name type="scientific">Enhydrobacter aerosaccus</name>
    <dbReference type="NCBI Taxonomy" id="225324"/>
    <lineage>
        <taxon>Bacteria</taxon>
        <taxon>Pseudomonadati</taxon>
        <taxon>Pseudomonadota</taxon>
        <taxon>Alphaproteobacteria</taxon>
        <taxon>Hyphomicrobiales</taxon>
        <taxon>Enhydrobacter</taxon>
    </lineage>
</organism>
<dbReference type="SFLD" id="SFLDF00027">
    <property type="entry name" value="p-type_atpase"/>
    <property type="match status" value="1"/>
</dbReference>
<dbReference type="SFLD" id="SFLDS00003">
    <property type="entry name" value="Haloacid_Dehalogenase"/>
    <property type="match status" value="1"/>
</dbReference>
<evidence type="ECO:0000256" key="1">
    <source>
        <dbReference type="ARBA" id="ARBA00004370"/>
    </source>
</evidence>
<dbReference type="RefSeq" id="WP_085933163.1">
    <property type="nucleotide sequence ID" value="NZ_FUWJ01000001.1"/>
</dbReference>
<feature type="compositionally biased region" description="Polar residues" evidence="10">
    <location>
        <begin position="104"/>
        <end position="115"/>
    </location>
</feature>
<dbReference type="EC" id="7.2.2.12" evidence="7"/>
<dbReference type="Gene3D" id="3.40.50.1000">
    <property type="entry name" value="HAD superfamily/HAD-like"/>
    <property type="match status" value="1"/>
</dbReference>
<keyword evidence="4" id="KW-1278">Translocase</keyword>
<feature type="compositionally biased region" description="Low complexity" evidence="10">
    <location>
        <begin position="94"/>
        <end position="103"/>
    </location>
</feature>
<dbReference type="InterPro" id="IPR027256">
    <property type="entry name" value="P-typ_ATPase_IB"/>
</dbReference>
<proteinExistence type="inferred from homology"/>
<dbReference type="InterPro" id="IPR008250">
    <property type="entry name" value="ATPase_P-typ_transduc_dom_A_sf"/>
</dbReference>
<feature type="domain" description="P-type ATPase A" evidence="11">
    <location>
        <begin position="229"/>
        <end position="329"/>
    </location>
</feature>
<dbReference type="PROSITE" id="PS00154">
    <property type="entry name" value="ATPASE_E1_E2"/>
    <property type="match status" value="1"/>
</dbReference>
<evidence type="ECO:0000256" key="5">
    <source>
        <dbReference type="ARBA" id="ARBA00022989"/>
    </source>
</evidence>
<dbReference type="Pfam" id="PF19991">
    <property type="entry name" value="HMA_2"/>
    <property type="match status" value="1"/>
</dbReference>
<comment type="similarity">
    <text evidence="2 9">Belongs to the cation transport ATPase (P-type) (TC 3.A.3) family. Type IB subfamily.</text>
</comment>
<evidence type="ECO:0000313" key="12">
    <source>
        <dbReference type="EMBL" id="SJZ53813.1"/>
    </source>
</evidence>
<dbReference type="InterPro" id="IPR018303">
    <property type="entry name" value="ATPase_P-typ_P_site"/>
</dbReference>
<dbReference type="GO" id="GO:0016887">
    <property type="term" value="F:ATP hydrolysis activity"/>
    <property type="evidence" value="ECO:0007669"/>
    <property type="project" value="InterPro"/>
</dbReference>
<dbReference type="InterPro" id="IPR023299">
    <property type="entry name" value="ATPase_P-typ_cyto_dom_N"/>
</dbReference>
<evidence type="ECO:0000256" key="9">
    <source>
        <dbReference type="RuleBase" id="RU362081"/>
    </source>
</evidence>
<gene>
    <name evidence="12" type="ORF">SAMN02745126_01539</name>
</gene>
<keyword evidence="13" id="KW-1185">Reference proteome</keyword>
<dbReference type="InterPro" id="IPR023214">
    <property type="entry name" value="HAD_sf"/>
</dbReference>
<dbReference type="EMBL" id="FUWJ01000001">
    <property type="protein sequence ID" value="SJZ53813.1"/>
    <property type="molecule type" value="Genomic_DNA"/>
</dbReference>
<dbReference type="Proteomes" id="UP000190092">
    <property type="component" value="Unassembled WGS sequence"/>
</dbReference>
<comment type="subcellular location">
    <subcellularLocation>
        <location evidence="9">Cell membrane</location>
    </subcellularLocation>
    <subcellularLocation>
        <location evidence="1">Membrane</location>
    </subcellularLocation>
</comment>
<dbReference type="PANTHER" id="PTHR48085:SF5">
    <property type="entry name" value="CADMIUM_ZINC-TRANSPORTING ATPASE HMA4-RELATED"/>
    <property type="match status" value="1"/>
</dbReference>
<keyword evidence="9" id="KW-0479">Metal-binding</keyword>
<evidence type="ECO:0000256" key="4">
    <source>
        <dbReference type="ARBA" id="ARBA00022967"/>
    </source>
</evidence>
<comment type="catalytic activity">
    <reaction evidence="8">
        <text>Zn(2+)(in) + ATP + H2O = Zn(2+)(out) + ADP + phosphate + H(+)</text>
        <dbReference type="Rhea" id="RHEA:20621"/>
        <dbReference type="ChEBI" id="CHEBI:15377"/>
        <dbReference type="ChEBI" id="CHEBI:15378"/>
        <dbReference type="ChEBI" id="CHEBI:29105"/>
        <dbReference type="ChEBI" id="CHEBI:30616"/>
        <dbReference type="ChEBI" id="CHEBI:43474"/>
        <dbReference type="ChEBI" id="CHEBI:456216"/>
        <dbReference type="EC" id="7.2.2.12"/>
    </reaction>
</comment>
<dbReference type="SUPFAM" id="SSF56784">
    <property type="entry name" value="HAD-like"/>
    <property type="match status" value="1"/>
</dbReference>